<dbReference type="RefSeq" id="WP_134694743.1">
    <property type="nucleotide sequence ID" value="NZ_QORJ01000004.1"/>
</dbReference>
<dbReference type="Gene3D" id="2.30.30.760">
    <property type="match status" value="1"/>
</dbReference>
<dbReference type="Pfam" id="PF13144">
    <property type="entry name" value="ChapFlgA"/>
    <property type="match status" value="1"/>
</dbReference>
<dbReference type="InterPro" id="IPR017585">
    <property type="entry name" value="SAF_FlgA"/>
</dbReference>
<dbReference type="GO" id="GO:0042597">
    <property type="term" value="C:periplasmic space"/>
    <property type="evidence" value="ECO:0007669"/>
    <property type="project" value="UniProtKB-SubCell"/>
</dbReference>
<dbReference type="GO" id="GO:0044780">
    <property type="term" value="P:bacterial-type flagellum assembly"/>
    <property type="evidence" value="ECO:0007669"/>
    <property type="project" value="InterPro"/>
</dbReference>
<evidence type="ECO:0000313" key="10">
    <source>
        <dbReference type="Proteomes" id="UP000297720"/>
    </source>
</evidence>
<protein>
    <recommendedName>
        <fullName evidence="3">Flagella basal body P-ring formation protein FlgA</fullName>
    </recommendedName>
</protein>
<dbReference type="Proteomes" id="UP000297720">
    <property type="component" value="Unassembled WGS sequence"/>
</dbReference>
<evidence type="ECO:0000256" key="2">
    <source>
        <dbReference type="ARBA" id="ARBA00010474"/>
    </source>
</evidence>
<evidence type="ECO:0000259" key="7">
    <source>
        <dbReference type="SMART" id="SM00858"/>
    </source>
</evidence>
<dbReference type="CDD" id="cd11614">
    <property type="entry name" value="SAF_CpaB_FlgA_like"/>
    <property type="match status" value="1"/>
</dbReference>
<organism evidence="9 11">
    <name type="scientific">Aeromonas taiwanensis</name>
    <dbReference type="NCBI Taxonomy" id="633417"/>
    <lineage>
        <taxon>Bacteria</taxon>
        <taxon>Pseudomonadati</taxon>
        <taxon>Pseudomonadota</taxon>
        <taxon>Gammaproteobacteria</taxon>
        <taxon>Aeromonadales</taxon>
        <taxon>Aeromonadaceae</taxon>
        <taxon>Aeromonas</taxon>
    </lineage>
</organism>
<evidence type="ECO:0000256" key="4">
    <source>
        <dbReference type="ARBA" id="ARBA00022729"/>
    </source>
</evidence>
<comment type="function">
    <text evidence="6">Involved in the assembly process of the P-ring formation. It may associate with FlgF on the rod constituting a structure essential for the P-ring assembly or may act as a modulator protein for the P-ring assembly.</text>
</comment>
<gene>
    <name evidence="9" type="primary">flgA</name>
    <name evidence="8" type="ORF">DRM93_02910</name>
    <name evidence="9" type="ORF">DRM94_02910</name>
</gene>
<keyword evidence="4" id="KW-0732">Signal</keyword>
<dbReference type="InterPro" id="IPR013974">
    <property type="entry name" value="SAF"/>
</dbReference>
<dbReference type="NCBIfam" id="TIGR03170">
    <property type="entry name" value="flgA_cterm"/>
    <property type="match status" value="1"/>
</dbReference>
<dbReference type="Gene3D" id="3.90.1210.10">
    <property type="entry name" value="Antifreeze-like/N-acetylneuraminic acid synthase C-terminal domain"/>
    <property type="match status" value="1"/>
</dbReference>
<evidence type="ECO:0000313" key="9">
    <source>
        <dbReference type="EMBL" id="TFF83021.1"/>
    </source>
</evidence>
<comment type="caution">
    <text evidence="9">The sequence shown here is derived from an EMBL/GenBank/DDBJ whole genome shotgun (WGS) entry which is preliminary data.</text>
</comment>
<keyword evidence="9" id="KW-0966">Cell projection</keyword>
<proteinExistence type="inferred from homology"/>
<feature type="domain" description="SAF" evidence="7">
    <location>
        <begin position="138"/>
        <end position="200"/>
    </location>
</feature>
<comment type="subcellular location">
    <subcellularLocation>
        <location evidence="1">Periplasm</location>
    </subcellularLocation>
</comment>
<evidence type="ECO:0000256" key="5">
    <source>
        <dbReference type="ARBA" id="ARBA00022764"/>
    </source>
</evidence>
<accession>A0A5F0KET3</accession>
<evidence type="ECO:0000313" key="11">
    <source>
        <dbReference type="Proteomes" id="UP000297914"/>
    </source>
</evidence>
<dbReference type="SMART" id="SM00858">
    <property type="entry name" value="SAF"/>
    <property type="match status" value="1"/>
</dbReference>
<dbReference type="Proteomes" id="UP000297914">
    <property type="component" value="Unassembled WGS sequence"/>
</dbReference>
<dbReference type="PANTHER" id="PTHR36307:SF1">
    <property type="entry name" value="FLAGELLA BASAL BODY P-RING FORMATION PROTEIN FLGA"/>
    <property type="match status" value="1"/>
</dbReference>
<evidence type="ECO:0000256" key="6">
    <source>
        <dbReference type="ARBA" id="ARBA00025643"/>
    </source>
</evidence>
<sequence>MKTRDFRWSGHRPWRTGRTKGEAMFPIWKRAGLFVLLILALPLRAEPPPLAQRLSDGLTTDATAALDDYLHRQGWPQTQADYQVWLSPAVAHLPDCRQAVRYQAGGQYRQPWGRRPYLVECTEPAWQLRARVEVTLMMPVWVTAREIQKGQSIGPGDLVEKSVEVSRLQRGFVPSTHPLVGSKSTRQLRMGQLIGELDLQQAWAVRAGEGVLIRAGQPGFSATTRGKALTNGAIGEGIRVRNLGSGKEIQAWVIDKGEVETRF</sequence>
<dbReference type="EMBL" id="QORL01000004">
    <property type="protein sequence ID" value="TFF79943.1"/>
    <property type="molecule type" value="Genomic_DNA"/>
</dbReference>
<evidence type="ECO:0000313" key="8">
    <source>
        <dbReference type="EMBL" id="TFF79943.1"/>
    </source>
</evidence>
<reference evidence="9 11" key="1">
    <citation type="submission" date="2018-06" db="EMBL/GenBank/DDBJ databases">
        <title>Occurrence of a novel blaKPC-2- and qnrS2- harbouring IncP6 plasmid from Aeromonas taiwanensis isolates recovered from the river sediments.</title>
        <authorList>
            <person name="Zheng B."/>
            <person name="Yu X."/>
            <person name="Xiao Y."/>
        </authorList>
    </citation>
    <scope>NUCLEOTIDE SEQUENCE [LARGE SCALE GENOMIC DNA]</scope>
    <source>
        <strain evidence="8 10">1713</strain>
        <strain evidence="9 11">198</strain>
    </source>
</reference>
<comment type="similarity">
    <text evidence="2">Belongs to the FlgA family.</text>
</comment>
<keyword evidence="10" id="KW-1185">Reference proteome</keyword>
<evidence type="ECO:0000256" key="1">
    <source>
        <dbReference type="ARBA" id="ARBA00004418"/>
    </source>
</evidence>
<keyword evidence="9" id="KW-0969">Cilium</keyword>
<name>A0A5F0KET3_9GAMM</name>
<keyword evidence="9" id="KW-0282">Flagellum</keyword>
<dbReference type="AlphaFoldDB" id="A0A5F0KET3"/>
<dbReference type="EMBL" id="QORK01000004">
    <property type="protein sequence ID" value="TFF83021.1"/>
    <property type="molecule type" value="Genomic_DNA"/>
</dbReference>
<evidence type="ECO:0000256" key="3">
    <source>
        <dbReference type="ARBA" id="ARBA00014754"/>
    </source>
</evidence>
<keyword evidence="5" id="KW-0574">Periplasm</keyword>
<dbReference type="OrthoDB" id="6397807at2"/>
<dbReference type="PANTHER" id="PTHR36307">
    <property type="entry name" value="FLAGELLA BASAL BODY P-RING FORMATION PROTEIN FLGA"/>
    <property type="match status" value="1"/>
</dbReference>
<dbReference type="InterPro" id="IPR039246">
    <property type="entry name" value="Flagellar_FlgA"/>
</dbReference>